<dbReference type="EnsemblMetazoa" id="Aqu2.1.04316_001">
    <property type="protein sequence ID" value="Aqu2.1.04316_001"/>
    <property type="gene ID" value="Aqu2.1.04316"/>
</dbReference>
<sequence length="59" mass="6684">MEYTLTNLRFPCMEGDGFSIHKLRQIVWGADGLLVGIVNKSCDEDSIVEYEINESCITE</sequence>
<reference evidence="1" key="1">
    <citation type="submission" date="2017-05" db="UniProtKB">
        <authorList>
            <consortium name="EnsemblMetazoa"/>
        </authorList>
    </citation>
    <scope>IDENTIFICATION</scope>
</reference>
<evidence type="ECO:0000313" key="1">
    <source>
        <dbReference type="EnsemblMetazoa" id="Aqu2.1.04316_001"/>
    </source>
</evidence>
<organism evidence="1">
    <name type="scientific">Amphimedon queenslandica</name>
    <name type="common">Sponge</name>
    <dbReference type="NCBI Taxonomy" id="400682"/>
    <lineage>
        <taxon>Eukaryota</taxon>
        <taxon>Metazoa</taxon>
        <taxon>Porifera</taxon>
        <taxon>Demospongiae</taxon>
        <taxon>Heteroscleromorpha</taxon>
        <taxon>Haplosclerida</taxon>
        <taxon>Niphatidae</taxon>
        <taxon>Amphimedon</taxon>
    </lineage>
</organism>
<name>A0A1X7SQC2_AMPQE</name>
<accession>A0A1X7SQC2</accession>
<dbReference type="OrthoDB" id="40048at2759"/>
<dbReference type="AlphaFoldDB" id="A0A1X7SQC2"/>
<dbReference type="InParanoid" id="A0A1X7SQC2"/>
<protein>
    <submittedName>
        <fullName evidence="1">Uncharacterized protein</fullName>
    </submittedName>
</protein>
<proteinExistence type="predicted"/>